<keyword evidence="2" id="KW-1003">Cell membrane</keyword>
<dbReference type="Proteomes" id="UP000050413">
    <property type="component" value="Unassembled WGS sequence"/>
</dbReference>
<feature type="region of interest" description="Disordered" evidence="3">
    <location>
        <begin position="1"/>
        <end position="27"/>
    </location>
</feature>
<dbReference type="Proteomes" id="UP000182045">
    <property type="component" value="Unassembled WGS sequence"/>
</dbReference>
<feature type="transmembrane region" description="Helical" evidence="2">
    <location>
        <begin position="293"/>
        <end position="315"/>
    </location>
</feature>
<dbReference type="Pfam" id="PF02405">
    <property type="entry name" value="MlaE"/>
    <property type="match status" value="1"/>
</dbReference>
<evidence type="ECO:0000313" key="4">
    <source>
        <dbReference type="EMBL" id="CUX81703.1"/>
    </source>
</evidence>
<feature type="transmembrane region" description="Helical" evidence="2">
    <location>
        <begin position="142"/>
        <end position="160"/>
    </location>
</feature>
<dbReference type="GO" id="GO:0005548">
    <property type="term" value="F:phospholipid transporter activity"/>
    <property type="evidence" value="ECO:0007669"/>
    <property type="project" value="TreeGrafter"/>
</dbReference>
<dbReference type="STRING" id="1666912.Ga0058931_1926"/>
<proteinExistence type="inferred from homology"/>
<reference evidence="4 7" key="2">
    <citation type="submission" date="2016-01" db="EMBL/GenBank/DDBJ databases">
        <authorList>
            <person name="Varghese N."/>
        </authorList>
    </citation>
    <scope>NUCLEOTIDE SEQUENCE [LARGE SCALE GENOMIC DNA]</scope>
    <source>
        <strain evidence="4 7">HL-91</strain>
    </source>
</reference>
<keyword evidence="2" id="KW-0997">Cell inner membrane</keyword>
<comment type="caution">
    <text evidence="5">The sequence shown here is derived from an EMBL/GenBank/DDBJ whole genome shotgun (WGS) entry which is preliminary data.</text>
</comment>
<comment type="function">
    <text evidence="1">Could be part of an ABC transporter complex.</text>
</comment>
<keyword evidence="2" id="KW-1133">Transmembrane helix</keyword>
<evidence type="ECO:0000313" key="7">
    <source>
        <dbReference type="Proteomes" id="UP000182045"/>
    </source>
</evidence>
<accession>A0A0P7WCQ7</accession>
<dbReference type="EMBL" id="LJSG01000002">
    <property type="protein sequence ID" value="KPP95790.1"/>
    <property type="molecule type" value="Genomic_DNA"/>
</dbReference>
<keyword evidence="7" id="KW-1185">Reference proteome</keyword>
<organism evidence="5 6">
    <name type="scientific">Roseibaca calidilacus</name>
    <dbReference type="NCBI Taxonomy" id="1666912"/>
    <lineage>
        <taxon>Bacteria</taxon>
        <taxon>Pseudomonadati</taxon>
        <taxon>Pseudomonadota</taxon>
        <taxon>Alphaproteobacteria</taxon>
        <taxon>Rhodobacterales</taxon>
        <taxon>Paracoccaceae</taxon>
        <taxon>Roseinatronobacter</taxon>
    </lineage>
</organism>
<dbReference type="OrthoDB" id="9805022at2"/>
<evidence type="ECO:0000256" key="3">
    <source>
        <dbReference type="SAM" id="MobiDB-lite"/>
    </source>
</evidence>
<comment type="subcellular location">
    <subcellularLocation>
        <location evidence="2">Cell inner membrane</location>
        <topology evidence="2">Multi-pass membrane protein</topology>
    </subcellularLocation>
</comment>
<evidence type="ECO:0000313" key="6">
    <source>
        <dbReference type="Proteomes" id="UP000050413"/>
    </source>
</evidence>
<dbReference type="InterPro" id="IPR030802">
    <property type="entry name" value="Permease_MalE"/>
</dbReference>
<evidence type="ECO:0000256" key="1">
    <source>
        <dbReference type="ARBA" id="ARBA00003787"/>
    </source>
</evidence>
<protein>
    <submittedName>
        <fullName evidence="5">ABC-type phospholipid uptake system permease component MlaE</fullName>
    </submittedName>
    <submittedName>
        <fullName evidence="4">Phospholipid/cholesterol/gamma-HCH transport system permease protein</fullName>
    </submittedName>
</protein>
<dbReference type="InterPro" id="IPR003453">
    <property type="entry name" value="ABC_MlaE_roteobac"/>
</dbReference>
<feature type="transmembrane region" description="Helical" evidence="2">
    <location>
        <begin position="327"/>
        <end position="350"/>
    </location>
</feature>
<evidence type="ECO:0000313" key="5">
    <source>
        <dbReference type="EMBL" id="KPP95790.1"/>
    </source>
</evidence>
<keyword evidence="2" id="KW-0472">Membrane</keyword>
<feature type="transmembrane region" description="Helical" evidence="2">
    <location>
        <begin position="207"/>
        <end position="225"/>
    </location>
</feature>
<sequence>MVGADVPSYKSDSDPAGEPVLTAPAAPLTPAVPQPALLDGAGQAWRLSGALTVRHVSALAEELPRAAGELDLSGLTRLDTAGAYLLLRHADRLTLTGAQSDHAALLERVAASLPEPPAKTPQTWSPLQLLERLGRNVARAGGFLREITGMLGLFLVRLGWIMRHPAQLPMTALVHHADQVGWRAVPIVSLMSFLIGVVLAFQGAVQLRQFGAEIFVVDLIAISILRELGILLTAIIVAGRTASSFTAAIGSMKMREEIDAMRTLAIDPALVLFVPRILALLITLPILGAVANLMGLFGGALMAWIELGVSPGVFLSRLLAETGANHVLVGFVKAPVFALIIGVIGCHAGMQVGGNAESLGAQTSSAVVRAIFAVIVADALFSIFFAMMDI</sequence>
<dbReference type="GO" id="GO:0043190">
    <property type="term" value="C:ATP-binding cassette (ABC) transporter complex"/>
    <property type="evidence" value="ECO:0007669"/>
    <property type="project" value="InterPro"/>
</dbReference>
<gene>
    <name evidence="5" type="primary">mlaE</name>
    <name evidence="4" type="ORF">Ga0058931_1926</name>
    <name evidence="5" type="ORF">HLUCCA05_03745</name>
</gene>
<reference evidence="5 6" key="1">
    <citation type="submission" date="2015-09" db="EMBL/GenBank/DDBJ databases">
        <title>Identification and resolution of microdiversity through metagenomic sequencing of parallel consortia.</title>
        <authorList>
            <person name="Nelson W.C."/>
            <person name="Romine M.F."/>
            <person name="Lindemann S.R."/>
        </authorList>
    </citation>
    <scope>NUCLEOTIDE SEQUENCE [LARGE SCALE GENOMIC DNA]</scope>
    <source>
        <strain evidence="5">HL-91</strain>
    </source>
</reference>
<feature type="transmembrane region" description="Helical" evidence="2">
    <location>
        <begin position="180"/>
        <end position="200"/>
    </location>
</feature>
<dbReference type="PATRIC" id="fig|1666912.4.peg.1902"/>
<dbReference type="EMBL" id="FBYC01000004">
    <property type="protein sequence ID" value="CUX81703.1"/>
    <property type="molecule type" value="Genomic_DNA"/>
</dbReference>
<dbReference type="PANTHER" id="PTHR30188">
    <property type="entry name" value="ABC TRANSPORTER PERMEASE PROTEIN-RELATED"/>
    <property type="match status" value="1"/>
</dbReference>
<keyword evidence="2" id="KW-0812">Transmembrane</keyword>
<comment type="similarity">
    <text evidence="2">Belongs to the MlaE permease family.</text>
</comment>
<name>A0A0P7WCQ7_9RHOB</name>
<dbReference type="NCBIfam" id="TIGR00056">
    <property type="entry name" value="MlaE family lipid ABC transporter permease subunit"/>
    <property type="match status" value="1"/>
</dbReference>
<feature type="transmembrane region" description="Helical" evidence="2">
    <location>
        <begin position="370"/>
        <end position="388"/>
    </location>
</feature>
<dbReference type="AlphaFoldDB" id="A0A0P7WCQ7"/>
<evidence type="ECO:0000256" key="2">
    <source>
        <dbReference type="RuleBase" id="RU362044"/>
    </source>
</evidence>
<dbReference type="RefSeq" id="WP_082700159.1">
    <property type="nucleotide sequence ID" value="NZ_FBYC01000004.1"/>
</dbReference>
<feature type="transmembrane region" description="Helical" evidence="2">
    <location>
        <begin position="264"/>
        <end position="287"/>
    </location>
</feature>
<dbReference type="PANTHER" id="PTHR30188:SF3">
    <property type="entry name" value="ABC TRANSPORTER PERMEASE"/>
    <property type="match status" value="1"/>
</dbReference>